<sequence>MTHQYCYLWQVPWISLYVISNGMIALAYFSIPLTLFYVARKNYRGVISPRLLWLLGTFIALCGTGYLLDIWAVWHPSYGLTSLVRACIALIGIGTAFEFITQLPKFLALKTPSELAAVNQQLQTEIYRRRDSQTAFYGLVSCTSVATGSDYFSTLVVSLAMILNVRTVIVSARSDPDSLELQTIAMWHDHQFQDTPILATGQTPCAQTIATGQIQYYPTLELPPEHPITKLGVTTYLGAPLLDGPEKVIGTLSIFHDGPLENLEMAKSFLQVFAARSAAELKRHQAEQALSKAYDGLEFRIQQRTIELQKAKETAEIANRAKGIFLAKVSHELRTPLNAILGFTQVMAQDQALSSDHSRALEIIDASGSHLLDLINNILEFTKLENGHASLQPSAVDIKMLLSQVGSMLQLKAQEQGLQLRVECDFPSERRSQRTGGTTGESVVNIPRYAYIDASKLRQIVLNMLDNAIKYTQAGEVILTAYAISHNDTIQLELEISDTGRGISPSEQRRIFNPFYQSYTLSTAHDAGDQGVGLGLAICQGLIRLMGGSICCQSQLDQGTTFHIRLPMTALRHSPQVNTSPSSDAEYPVLSPLLSQQPHEILVVEDAPTNRLLLKNILSNAGFKVREAKNGQEAIEQWQLSRPALVLMDLQMPVMNGYDATAHIKQRDPHLPIIALTASTFAAQLEEILSVGCNACIHKPFNREHLLHTIHQHLGSDAIRDPNPRNP</sequence>
<dbReference type="InterPro" id="IPR036890">
    <property type="entry name" value="HATPase_C_sf"/>
</dbReference>
<evidence type="ECO:0000256" key="17">
    <source>
        <dbReference type="PROSITE-ProRule" id="PRU00169"/>
    </source>
</evidence>
<evidence type="ECO:0000256" key="8">
    <source>
        <dbReference type="ARBA" id="ARBA00022692"/>
    </source>
</evidence>
<evidence type="ECO:0000256" key="7">
    <source>
        <dbReference type="ARBA" id="ARBA00022679"/>
    </source>
</evidence>
<dbReference type="SUPFAM" id="SSF47384">
    <property type="entry name" value="Homodimeric domain of signal transducing histidine kinase"/>
    <property type="match status" value="1"/>
</dbReference>
<dbReference type="RefSeq" id="WP_193995423.1">
    <property type="nucleotide sequence ID" value="NZ_JADEXP010000286.1"/>
</dbReference>
<accession>A0A928ZY07</accession>
<dbReference type="GO" id="GO:0000155">
    <property type="term" value="F:phosphorelay sensor kinase activity"/>
    <property type="evidence" value="ECO:0007669"/>
    <property type="project" value="InterPro"/>
</dbReference>
<keyword evidence="16" id="KW-1015">Disulfide bond</keyword>
<evidence type="ECO:0000256" key="2">
    <source>
        <dbReference type="ARBA" id="ARBA00001935"/>
    </source>
</evidence>
<organism evidence="21 22">
    <name type="scientific">Leptolyngbya cf. ectocarpi LEGE 11479</name>
    <dbReference type="NCBI Taxonomy" id="1828722"/>
    <lineage>
        <taxon>Bacteria</taxon>
        <taxon>Bacillati</taxon>
        <taxon>Cyanobacteriota</taxon>
        <taxon>Cyanophyceae</taxon>
        <taxon>Leptolyngbyales</taxon>
        <taxon>Leptolyngbyaceae</taxon>
        <taxon>Leptolyngbya group</taxon>
        <taxon>Leptolyngbya</taxon>
    </lineage>
</organism>
<dbReference type="PROSITE" id="PS50110">
    <property type="entry name" value="RESPONSE_REGULATORY"/>
    <property type="match status" value="1"/>
</dbReference>
<dbReference type="PROSITE" id="PS50109">
    <property type="entry name" value="HIS_KIN"/>
    <property type="match status" value="1"/>
</dbReference>
<dbReference type="Pfam" id="PF02518">
    <property type="entry name" value="HATPase_c"/>
    <property type="match status" value="1"/>
</dbReference>
<dbReference type="CDD" id="cd00082">
    <property type="entry name" value="HisKA"/>
    <property type="match status" value="1"/>
</dbReference>
<evidence type="ECO:0000256" key="14">
    <source>
        <dbReference type="ARBA" id="ARBA00023012"/>
    </source>
</evidence>
<dbReference type="InterPro" id="IPR004358">
    <property type="entry name" value="Sig_transdc_His_kin-like_C"/>
</dbReference>
<dbReference type="Gene3D" id="3.30.450.40">
    <property type="match status" value="1"/>
</dbReference>
<evidence type="ECO:0000256" key="4">
    <source>
        <dbReference type="ARBA" id="ARBA00009842"/>
    </source>
</evidence>
<evidence type="ECO:0000256" key="18">
    <source>
        <dbReference type="SAM" id="Phobius"/>
    </source>
</evidence>
<evidence type="ECO:0000256" key="12">
    <source>
        <dbReference type="ARBA" id="ARBA00022989"/>
    </source>
</evidence>
<evidence type="ECO:0000256" key="13">
    <source>
        <dbReference type="ARBA" id="ARBA00023008"/>
    </source>
</evidence>
<proteinExistence type="inferred from homology"/>
<dbReference type="EC" id="2.7.13.3" evidence="5"/>
<dbReference type="SMART" id="SM00387">
    <property type="entry name" value="HATPase_c"/>
    <property type="match status" value="1"/>
</dbReference>
<feature type="modified residue" description="4-aspartylphosphate" evidence="17">
    <location>
        <position position="649"/>
    </location>
</feature>
<dbReference type="InterPro" id="IPR029016">
    <property type="entry name" value="GAF-like_dom_sf"/>
</dbReference>
<dbReference type="Pfam" id="PF01590">
    <property type="entry name" value="GAF"/>
    <property type="match status" value="1"/>
</dbReference>
<keyword evidence="15 18" id="KW-0472">Membrane</keyword>
<evidence type="ECO:0000256" key="15">
    <source>
        <dbReference type="ARBA" id="ARBA00023136"/>
    </source>
</evidence>
<dbReference type="SUPFAM" id="SSF55874">
    <property type="entry name" value="ATPase domain of HSP90 chaperone/DNA topoisomerase II/histidine kinase"/>
    <property type="match status" value="1"/>
</dbReference>
<dbReference type="InterPro" id="IPR003018">
    <property type="entry name" value="GAF"/>
</dbReference>
<keyword evidence="10" id="KW-0418">Kinase</keyword>
<keyword evidence="11" id="KW-0256">Endoplasmic reticulum</keyword>
<evidence type="ECO:0000256" key="6">
    <source>
        <dbReference type="ARBA" id="ARBA00022553"/>
    </source>
</evidence>
<keyword evidence="8 18" id="KW-0812">Transmembrane</keyword>
<dbReference type="InterPro" id="IPR001789">
    <property type="entry name" value="Sig_transdc_resp-reg_receiver"/>
</dbReference>
<keyword evidence="12 18" id="KW-1133">Transmembrane helix</keyword>
<dbReference type="PRINTS" id="PR00344">
    <property type="entry name" value="BCTRLSENSOR"/>
</dbReference>
<dbReference type="InterPro" id="IPR011006">
    <property type="entry name" value="CheY-like_superfamily"/>
</dbReference>
<dbReference type="SMART" id="SM00388">
    <property type="entry name" value="HisKA"/>
    <property type="match status" value="1"/>
</dbReference>
<dbReference type="Pfam" id="PF00072">
    <property type="entry name" value="Response_reg"/>
    <property type="match status" value="1"/>
</dbReference>
<keyword evidence="7" id="KW-0808">Transferase</keyword>
<dbReference type="InterPro" id="IPR003594">
    <property type="entry name" value="HATPase_dom"/>
</dbReference>
<comment type="subcellular location">
    <subcellularLocation>
        <location evidence="3">Endoplasmic reticulum membrane</location>
        <topology evidence="3">Multi-pass membrane protein</topology>
    </subcellularLocation>
</comment>
<dbReference type="CDD" id="cd17546">
    <property type="entry name" value="REC_hyHK_CKI1_RcsC-like"/>
    <property type="match status" value="1"/>
</dbReference>
<evidence type="ECO:0000256" key="11">
    <source>
        <dbReference type="ARBA" id="ARBA00022824"/>
    </source>
</evidence>
<evidence type="ECO:0000256" key="5">
    <source>
        <dbReference type="ARBA" id="ARBA00012438"/>
    </source>
</evidence>
<feature type="transmembrane region" description="Helical" evidence="18">
    <location>
        <begin position="136"/>
        <end position="163"/>
    </location>
</feature>
<dbReference type="Proteomes" id="UP000615026">
    <property type="component" value="Unassembled WGS sequence"/>
</dbReference>
<dbReference type="Gene3D" id="3.40.50.2300">
    <property type="match status" value="1"/>
</dbReference>
<evidence type="ECO:0000256" key="16">
    <source>
        <dbReference type="ARBA" id="ARBA00023157"/>
    </source>
</evidence>
<evidence type="ECO:0000313" key="22">
    <source>
        <dbReference type="Proteomes" id="UP000615026"/>
    </source>
</evidence>
<dbReference type="EMBL" id="JADEXP010000286">
    <property type="protein sequence ID" value="MBE9069526.1"/>
    <property type="molecule type" value="Genomic_DNA"/>
</dbReference>
<evidence type="ECO:0000259" key="20">
    <source>
        <dbReference type="PROSITE" id="PS50110"/>
    </source>
</evidence>
<comment type="catalytic activity">
    <reaction evidence="1">
        <text>ATP + protein L-histidine = ADP + protein N-phospho-L-histidine.</text>
        <dbReference type="EC" id="2.7.13.3"/>
    </reaction>
</comment>
<dbReference type="InterPro" id="IPR003661">
    <property type="entry name" value="HisK_dim/P_dom"/>
</dbReference>
<dbReference type="InterPro" id="IPR058544">
    <property type="entry name" value="ETR1_N"/>
</dbReference>
<evidence type="ECO:0000256" key="10">
    <source>
        <dbReference type="ARBA" id="ARBA00022777"/>
    </source>
</evidence>
<feature type="domain" description="Histidine kinase" evidence="19">
    <location>
        <begin position="328"/>
        <end position="570"/>
    </location>
</feature>
<evidence type="ECO:0000259" key="19">
    <source>
        <dbReference type="PROSITE" id="PS50109"/>
    </source>
</evidence>
<evidence type="ECO:0000256" key="3">
    <source>
        <dbReference type="ARBA" id="ARBA00004477"/>
    </source>
</evidence>
<dbReference type="Gene3D" id="3.30.565.10">
    <property type="entry name" value="Histidine kinase-like ATPase, C-terminal domain"/>
    <property type="match status" value="1"/>
</dbReference>
<dbReference type="CDD" id="cd16922">
    <property type="entry name" value="HATPase_EvgS-ArcB-TorS-like"/>
    <property type="match status" value="1"/>
</dbReference>
<gene>
    <name evidence="21" type="ORF">IQ260_23035</name>
</gene>
<dbReference type="Pfam" id="PF00512">
    <property type="entry name" value="HisKA"/>
    <property type="match status" value="1"/>
</dbReference>
<dbReference type="Pfam" id="PF25487">
    <property type="entry name" value="ETR1_N"/>
    <property type="match status" value="1"/>
</dbReference>
<dbReference type="PANTHER" id="PTHR43047">
    <property type="entry name" value="TWO-COMPONENT HISTIDINE PROTEIN KINASE"/>
    <property type="match status" value="1"/>
</dbReference>
<dbReference type="SMART" id="SM00065">
    <property type="entry name" value="GAF"/>
    <property type="match status" value="1"/>
</dbReference>
<comment type="cofactor">
    <cofactor evidence="2">
        <name>Cu cation</name>
        <dbReference type="ChEBI" id="CHEBI:23378"/>
    </cofactor>
</comment>
<keyword evidence="22" id="KW-1185">Reference proteome</keyword>
<feature type="transmembrane region" description="Helical" evidence="18">
    <location>
        <begin position="80"/>
        <end position="100"/>
    </location>
</feature>
<reference evidence="21" key="1">
    <citation type="submission" date="2020-10" db="EMBL/GenBank/DDBJ databases">
        <authorList>
            <person name="Castelo-Branco R."/>
            <person name="Eusebio N."/>
            <person name="Adriana R."/>
            <person name="Vieira A."/>
            <person name="Brugerolle De Fraissinette N."/>
            <person name="Rezende De Castro R."/>
            <person name="Schneider M.P."/>
            <person name="Vasconcelos V."/>
            <person name="Leao P.N."/>
        </authorList>
    </citation>
    <scope>NUCLEOTIDE SEQUENCE</scope>
    <source>
        <strain evidence="21">LEGE 11479</strain>
    </source>
</reference>
<dbReference type="InterPro" id="IPR005467">
    <property type="entry name" value="His_kinase_dom"/>
</dbReference>
<keyword evidence="14" id="KW-0902">Two-component regulatory system</keyword>
<feature type="transmembrane region" description="Helical" evidence="18">
    <location>
        <begin position="51"/>
        <end position="74"/>
    </location>
</feature>
<dbReference type="SUPFAM" id="SSF52172">
    <property type="entry name" value="CheY-like"/>
    <property type="match status" value="1"/>
</dbReference>
<comment type="caution">
    <text evidence="21">The sequence shown here is derived from an EMBL/GenBank/DDBJ whole genome shotgun (WGS) entry which is preliminary data.</text>
</comment>
<keyword evidence="9" id="KW-0936">Ethylene signaling pathway</keyword>
<protein>
    <recommendedName>
        <fullName evidence="5">histidine kinase</fullName>
        <ecNumber evidence="5">2.7.13.3</ecNumber>
    </recommendedName>
</protein>
<dbReference type="InterPro" id="IPR036097">
    <property type="entry name" value="HisK_dim/P_sf"/>
</dbReference>
<evidence type="ECO:0000313" key="21">
    <source>
        <dbReference type="EMBL" id="MBE9069526.1"/>
    </source>
</evidence>
<keyword evidence="13" id="KW-0186">Copper</keyword>
<comment type="similarity">
    <text evidence="4">Belongs to the ethylene receptor family.</text>
</comment>
<name>A0A928ZY07_LEPEC</name>
<evidence type="ECO:0000256" key="1">
    <source>
        <dbReference type="ARBA" id="ARBA00000085"/>
    </source>
</evidence>
<dbReference type="SUPFAM" id="SSF55781">
    <property type="entry name" value="GAF domain-like"/>
    <property type="match status" value="1"/>
</dbReference>
<keyword evidence="6 17" id="KW-0597">Phosphoprotein</keyword>
<feature type="domain" description="Response regulatory" evidence="20">
    <location>
        <begin position="600"/>
        <end position="714"/>
    </location>
</feature>
<dbReference type="AlphaFoldDB" id="A0A928ZY07"/>
<dbReference type="SMART" id="SM00448">
    <property type="entry name" value="REC"/>
    <property type="match status" value="1"/>
</dbReference>
<evidence type="ECO:0000256" key="9">
    <source>
        <dbReference type="ARBA" id="ARBA00022745"/>
    </source>
</evidence>
<dbReference type="Gene3D" id="1.10.287.130">
    <property type="match status" value="1"/>
</dbReference>
<feature type="transmembrane region" description="Helical" evidence="18">
    <location>
        <begin position="14"/>
        <end position="39"/>
    </location>
</feature>